<gene>
    <name evidence="2" type="ORF">FGL98_08415</name>
</gene>
<dbReference type="AlphaFoldDB" id="A0A563E3J6"/>
<keyword evidence="3" id="KW-1185">Reference proteome</keyword>
<name>A0A563E3J6_9MICO</name>
<dbReference type="Pfam" id="PF09990">
    <property type="entry name" value="DUF2231"/>
    <property type="match status" value="1"/>
</dbReference>
<protein>
    <submittedName>
        <fullName evidence="2">(2Fe-2S)-binding protein</fullName>
    </submittedName>
</protein>
<comment type="caution">
    <text evidence="2">The sequence shown here is derived from an EMBL/GenBank/DDBJ whole genome shotgun (WGS) entry which is preliminary data.</text>
</comment>
<evidence type="ECO:0000313" key="3">
    <source>
        <dbReference type="Proteomes" id="UP000320244"/>
    </source>
</evidence>
<accession>A0A563E3J6</accession>
<dbReference type="InterPro" id="IPR019251">
    <property type="entry name" value="DUF2231_TM"/>
</dbReference>
<proteinExistence type="predicted"/>
<evidence type="ECO:0000259" key="1">
    <source>
        <dbReference type="Pfam" id="PF09990"/>
    </source>
</evidence>
<reference evidence="2 3" key="1">
    <citation type="submission" date="2019-05" db="EMBL/GenBank/DDBJ databases">
        <authorList>
            <person name="Lee S.D."/>
        </authorList>
    </citation>
    <scope>NUCLEOTIDE SEQUENCE [LARGE SCALE GENOMIC DNA]</scope>
    <source>
        <strain evidence="2 3">C5-26</strain>
    </source>
</reference>
<sequence>MVERAAALDKIAPLLRRVTAPFARPPLDRILLGETIGHAVHPLLTDLPIGFWTSAVTLDLCGGPSARPAATRLLGLGLLTAGPTAWTGWAEWHQLARPESRVGTAHALLNGAAVALFAGSWIARHRGLHQTGVAYGMAGSCAASAAGYLGGHLTGARKVGSRDAAYEQDGVGPLVARPSVR</sequence>
<organism evidence="2 3">
    <name type="scientific">Leekyejoonella antrihumi</name>
    <dbReference type="NCBI Taxonomy" id="1660198"/>
    <lineage>
        <taxon>Bacteria</taxon>
        <taxon>Bacillati</taxon>
        <taxon>Actinomycetota</taxon>
        <taxon>Actinomycetes</taxon>
        <taxon>Micrococcales</taxon>
        <taxon>Dermacoccaceae</taxon>
        <taxon>Leekyejoonella</taxon>
    </lineage>
</organism>
<feature type="domain" description="DUF2231" evidence="1">
    <location>
        <begin position="37"/>
        <end position="159"/>
    </location>
</feature>
<dbReference type="EMBL" id="VCQV01000009">
    <property type="protein sequence ID" value="TWP36879.1"/>
    <property type="molecule type" value="Genomic_DNA"/>
</dbReference>
<dbReference type="OrthoDB" id="9795104at2"/>
<reference evidence="2 3" key="2">
    <citation type="submission" date="2019-08" db="EMBL/GenBank/DDBJ databases">
        <title>Jejuicoccus antrihumi gen. nov., sp. nov., a new member of the family Dermacoccaceae isolated from a cave.</title>
        <authorList>
            <person name="Schumann P."/>
            <person name="Kim I.S."/>
        </authorList>
    </citation>
    <scope>NUCLEOTIDE SEQUENCE [LARGE SCALE GENOMIC DNA]</scope>
    <source>
        <strain evidence="2 3">C5-26</strain>
    </source>
</reference>
<dbReference type="Proteomes" id="UP000320244">
    <property type="component" value="Unassembled WGS sequence"/>
</dbReference>
<evidence type="ECO:0000313" key="2">
    <source>
        <dbReference type="EMBL" id="TWP36879.1"/>
    </source>
</evidence>